<dbReference type="Proteomes" id="UP000008815">
    <property type="component" value="Chromosome 2"/>
</dbReference>
<evidence type="ECO:0000313" key="2">
    <source>
        <dbReference type="EMBL" id="BAG46952.1"/>
    </source>
</evidence>
<proteinExistence type="predicted"/>
<reference evidence="2 3" key="1">
    <citation type="submission" date="2007-04" db="EMBL/GenBank/DDBJ databases">
        <title>Complete genome sequence of Burkholderia multivorans ATCC 17616.</title>
        <authorList>
            <person name="Ohtsubo Y."/>
            <person name="Yamashita A."/>
            <person name="Kurokawa K."/>
            <person name="Takami H."/>
            <person name="Yuhara S."/>
            <person name="Nishiyama E."/>
            <person name="Endo R."/>
            <person name="Miyazaki R."/>
            <person name="Ono A."/>
            <person name="Yano K."/>
            <person name="Ito M."/>
            <person name="Sota M."/>
            <person name="Yuji N."/>
            <person name="Hattori M."/>
            <person name="Tsuda M."/>
        </authorList>
    </citation>
    <scope>NUCLEOTIDE SEQUENCE [LARGE SCALE GENOMIC DNA]</scope>
    <source>
        <strain evidence="3">ATCC 17616 / 249</strain>
    </source>
</reference>
<feature type="compositionally biased region" description="Low complexity" evidence="1">
    <location>
        <begin position="31"/>
        <end position="46"/>
    </location>
</feature>
<sequence>MRARWRTTVGAGRSARDAARGARSPPRHSTHAATTVPTRAAPRQAAIVESPARRVLAGLRTRDDDFRIYQGNRRYAEIVAAHAPNAQDVRIFAT</sequence>
<dbReference type="EMBL" id="AP009386">
    <property type="protein sequence ID" value="BAG46952.1"/>
    <property type="molecule type" value="Genomic_DNA"/>
</dbReference>
<gene>
    <name evidence="2" type="ordered locus">BMULJ_05113</name>
</gene>
<dbReference type="KEGG" id="bmj:BMULJ_05113"/>
<accession>A0A0H3KTI8</accession>
<keyword evidence="3" id="KW-1185">Reference proteome</keyword>
<evidence type="ECO:0000256" key="1">
    <source>
        <dbReference type="SAM" id="MobiDB-lite"/>
    </source>
</evidence>
<dbReference type="STRING" id="395019.BMULJ_05113"/>
<dbReference type="AlphaFoldDB" id="A0A0H3KTI8"/>
<evidence type="ECO:0000313" key="3">
    <source>
        <dbReference type="Proteomes" id="UP000008815"/>
    </source>
</evidence>
<dbReference type="HOGENOM" id="CLU_185044_0_0_4"/>
<organism evidence="2 3">
    <name type="scientific">Burkholderia multivorans (strain ATCC 17616 / 249)</name>
    <dbReference type="NCBI Taxonomy" id="395019"/>
    <lineage>
        <taxon>Bacteria</taxon>
        <taxon>Pseudomonadati</taxon>
        <taxon>Pseudomonadota</taxon>
        <taxon>Betaproteobacteria</taxon>
        <taxon>Burkholderiales</taxon>
        <taxon>Burkholderiaceae</taxon>
        <taxon>Burkholderia</taxon>
        <taxon>Burkholderia cepacia complex</taxon>
    </lineage>
</organism>
<name>A0A0H3KTI8_BURM1</name>
<protein>
    <submittedName>
        <fullName evidence="2">Uncharacterized protein</fullName>
    </submittedName>
</protein>
<feature type="region of interest" description="Disordered" evidence="1">
    <location>
        <begin position="1"/>
        <end position="47"/>
    </location>
</feature>